<feature type="binding site" evidence="7">
    <location>
        <position position="104"/>
    </location>
    <ligand>
        <name>Zn(2+)</name>
        <dbReference type="ChEBI" id="CHEBI:29105"/>
    </ligand>
</feature>
<evidence type="ECO:0000256" key="6">
    <source>
        <dbReference type="ARBA" id="ARBA00048348"/>
    </source>
</evidence>
<comment type="function">
    <text evidence="8">Reversible hydration of carbon dioxide.</text>
</comment>
<dbReference type="GO" id="GO:0015976">
    <property type="term" value="P:carbon utilization"/>
    <property type="evidence" value="ECO:0007669"/>
    <property type="project" value="InterPro"/>
</dbReference>
<dbReference type="InterPro" id="IPR015892">
    <property type="entry name" value="Carbonic_anhydrase_CS"/>
</dbReference>
<dbReference type="InterPro" id="IPR036874">
    <property type="entry name" value="Carbonic_anhydrase_sf"/>
</dbReference>
<feature type="binding site" evidence="7">
    <location>
        <position position="101"/>
    </location>
    <ligand>
        <name>Zn(2+)</name>
        <dbReference type="ChEBI" id="CHEBI:29105"/>
    </ligand>
</feature>
<dbReference type="InterPro" id="IPR001765">
    <property type="entry name" value="Carbonic_anhydrase"/>
</dbReference>
<gene>
    <name evidence="9" type="ORF">CC80DRAFT_509304</name>
</gene>
<name>A0A6A5TF36_9PLEO</name>
<keyword evidence="3 7" id="KW-0479">Metal-binding</keyword>
<dbReference type="PANTHER" id="PTHR11002:SF76">
    <property type="entry name" value="CARBONIC ANHYDRASE"/>
    <property type="match status" value="1"/>
</dbReference>
<dbReference type="AlphaFoldDB" id="A0A6A5TF36"/>
<dbReference type="EMBL" id="ML977021">
    <property type="protein sequence ID" value="KAF1950938.1"/>
    <property type="molecule type" value="Genomic_DNA"/>
</dbReference>
<dbReference type="SUPFAM" id="SSF53056">
    <property type="entry name" value="beta-carbonic anhydrase, cab"/>
    <property type="match status" value="1"/>
</dbReference>
<reference evidence="9" key="1">
    <citation type="journal article" date="2020" name="Stud. Mycol.">
        <title>101 Dothideomycetes genomes: a test case for predicting lifestyles and emergence of pathogens.</title>
        <authorList>
            <person name="Haridas S."/>
            <person name="Albert R."/>
            <person name="Binder M."/>
            <person name="Bloem J."/>
            <person name="Labutti K."/>
            <person name="Salamov A."/>
            <person name="Andreopoulos B."/>
            <person name="Baker S."/>
            <person name="Barry K."/>
            <person name="Bills G."/>
            <person name="Bluhm B."/>
            <person name="Cannon C."/>
            <person name="Castanera R."/>
            <person name="Culley D."/>
            <person name="Daum C."/>
            <person name="Ezra D."/>
            <person name="Gonzalez J."/>
            <person name="Henrissat B."/>
            <person name="Kuo A."/>
            <person name="Liang C."/>
            <person name="Lipzen A."/>
            <person name="Lutzoni F."/>
            <person name="Magnuson J."/>
            <person name="Mondo S."/>
            <person name="Nolan M."/>
            <person name="Ohm R."/>
            <person name="Pangilinan J."/>
            <person name="Park H.-J."/>
            <person name="Ramirez L."/>
            <person name="Alfaro M."/>
            <person name="Sun H."/>
            <person name="Tritt A."/>
            <person name="Yoshinaga Y."/>
            <person name="Zwiers L.-H."/>
            <person name="Turgeon B."/>
            <person name="Goodwin S."/>
            <person name="Spatafora J."/>
            <person name="Crous P."/>
            <person name="Grigoriev I."/>
        </authorList>
    </citation>
    <scope>NUCLEOTIDE SEQUENCE</scope>
    <source>
        <strain evidence="9">CBS 675.92</strain>
    </source>
</reference>
<evidence type="ECO:0000256" key="7">
    <source>
        <dbReference type="PIRSR" id="PIRSR601765-1"/>
    </source>
</evidence>
<feature type="binding site" evidence="7">
    <location>
        <position position="45"/>
    </location>
    <ligand>
        <name>Zn(2+)</name>
        <dbReference type="ChEBI" id="CHEBI:29105"/>
    </ligand>
</feature>
<dbReference type="OrthoDB" id="10248475at2759"/>
<evidence type="ECO:0000256" key="4">
    <source>
        <dbReference type="ARBA" id="ARBA00022833"/>
    </source>
</evidence>
<dbReference type="GO" id="GO:0071244">
    <property type="term" value="P:cellular response to carbon dioxide"/>
    <property type="evidence" value="ECO:0007669"/>
    <property type="project" value="TreeGrafter"/>
</dbReference>
<accession>A0A6A5TF36</accession>
<dbReference type="PROSITE" id="PS00705">
    <property type="entry name" value="PROK_CO2_ANHYDRASE_2"/>
    <property type="match status" value="1"/>
</dbReference>
<dbReference type="GO" id="GO:0005737">
    <property type="term" value="C:cytoplasm"/>
    <property type="evidence" value="ECO:0007669"/>
    <property type="project" value="TreeGrafter"/>
</dbReference>
<dbReference type="Proteomes" id="UP000800035">
    <property type="component" value="Unassembled WGS sequence"/>
</dbReference>
<evidence type="ECO:0000256" key="8">
    <source>
        <dbReference type="RuleBase" id="RU003956"/>
    </source>
</evidence>
<dbReference type="GO" id="GO:0008270">
    <property type="term" value="F:zinc ion binding"/>
    <property type="evidence" value="ECO:0007669"/>
    <property type="project" value="UniProtKB-UniRule"/>
</dbReference>
<dbReference type="PANTHER" id="PTHR11002">
    <property type="entry name" value="CARBONIC ANHYDRASE"/>
    <property type="match status" value="1"/>
</dbReference>
<sequence length="211" mass="22878">MSVADPIERIVAGNRIYQRTTSEADPAAFAELTKGQWPEILWIGCADSRVPETTVCHCGPGDIFVHRNIANCVHADDISAASVVEYAVAHLKVKKVVVCGHTKCGGANAALSDVDLGTTLNTWLHPVRELRRNHKAELEKLPSDDARAIRVAELNVHSSIDVLKQHPAVAKAVRERGLSLHGMIYDIGTGQLRLLEESGGKKGFGLWTPGH</sequence>
<comment type="similarity">
    <text evidence="1 8">Belongs to the beta-class carbonic anhydrase family.</text>
</comment>
<evidence type="ECO:0000256" key="5">
    <source>
        <dbReference type="ARBA" id="ARBA00023239"/>
    </source>
</evidence>
<dbReference type="Gene3D" id="3.40.1050.10">
    <property type="entry name" value="Carbonic anhydrase"/>
    <property type="match status" value="1"/>
</dbReference>
<proteinExistence type="inferred from homology"/>
<keyword evidence="4 7" id="KW-0862">Zinc</keyword>
<evidence type="ECO:0000256" key="3">
    <source>
        <dbReference type="ARBA" id="ARBA00022723"/>
    </source>
</evidence>
<dbReference type="SMART" id="SM00947">
    <property type="entry name" value="Pro_CA"/>
    <property type="match status" value="1"/>
</dbReference>
<organism evidence="9 10">
    <name type="scientific">Byssothecium circinans</name>
    <dbReference type="NCBI Taxonomy" id="147558"/>
    <lineage>
        <taxon>Eukaryota</taxon>
        <taxon>Fungi</taxon>
        <taxon>Dikarya</taxon>
        <taxon>Ascomycota</taxon>
        <taxon>Pezizomycotina</taxon>
        <taxon>Dothideomycetes</taxon>
        <taxon>Pleosporomycetidae</taxon>
        <taxon>Pleosporales</taxon>
        <taxon>Massarineae</taxon>
        <taxon>Massarinaceae</taxon>
        <taxon>Byssothecium</taxon>
    </lineage>
</organism>
<dbReference type="CDD" id="cd00883">
    <property type="entry name" value="beta_CA_cladeA"/>
    <property type="match status" value="1"/>
</dbReference>
<keyword evidence="5 8" id="KW-0456">Lyase</keyword>
<evidence type="ECO:0000313" key="9">
    <source>
        <dbReference type="EMBL" id="KAF1950938.1"/>
    </source>
</evidence>
<dbReference type="GO" id="GO:0004089">
    <property type="term" value="F:carbonate dehydratase activity"/>
    <property type="evidence" value="ECO:0007669"/>
    <property type="project" value="UniProtKB-UniRule"/>
</dbReference>
<evidence type="ECO:0000313" key="10">
    <source>
        <dbReference type="Proteomes" id="UP000800035"/>
    </source>
</evidence>
<evidence type="ECO:0000256" key="2">
    <source>
        <dbReference type="ARBA" id="ARBA00012925"/>
    </source>
</evidence>
<comment type="cofactor">
    <cofactor evidence="7">
        <name>Zn(2+)</name>
        <dbReference type="ChEBI" id="CHEBI:29105"/>
    </cofactor>
    <text evidence="7">Binds 1 zinc ion per subunit.</text>
</comment>
<comment type="catalytic activity">
    <reaction evidence="6 8">
        <text>hydrogencarbonate + H(+) = CO2 + H2O</text>
        <dbReference type="Rhea" id="RHEA:10748"/>
        <dbReference type="ChEBI" id="CHEBI:15377"/>
        <dbReference type="ChEBI" id="CHEBI:15378"/>
        <dbReference type="ChEBI" id="CHEBI:16526"/>
        <dbReference type="ChEBI" id="CHEBI:17544"/>
        <dbReference type="EC" id="4.2.1.1"/>
    </reaction>
</comment>
<dbReference type="EC" id="4.2.1.1" evidence="2 8"/>
<feature type="binding site" evidence="7">
    <location>
        <position position="47"/>
    </location>
    <ligand>
        <name>Zn(2+)</name>
        <dbReference type="ChEBI" id="CHEBI:29105"/>
    </ligand>
</feature>
<evidence type="ECO:0000256" key="1">
    <source>
        <dbReference type="ARBA" id="ARBA00006217"/>
    </source>
</evidence>
<keyword evidence="10" id="KW-1185">Reference proteome</keyword>
<dbReference type="Pfam" id="PF00484">
    <property type="entry name" value="Pro_CA"/>
    <property type="match status" value="1"/>
</dbReference>
<dbReference type="GO" id="GO:0034599">
    <property type="term" value="P:cellular response to oxidative stress"/>
    <property type="evidence" value="ECO:0007669"/>
    <property type="project" value="TreeGrafter"/>
</dbReference>
<protein>
    <recommendedName>
        <fullName evidence="2 8">Carbonic anhydrase</fullName>
        <ecNumber evidence="2 8">4.2.1.1</ecNumber>
    </recommendedName>
    <alternativeName>
        <fullName evidence="8">Carbonate dehydratase</fullName>
    </alternativeName>
</protein>